<evidence type="ECO:0000313" key="11">
    <source>
        <dbReference type="EMBL" id="GFR98284.1"/>
    </source>
</evidence>
<feature type="transmembrane region" description="Helical" evidence="7">
    <location>
        <begin position="219"/>
        <end position="241"/>
    </location>
</feature>
<proteinExistence type="inferred from homology"/>
<feature type="transmembrane region" description="Helical" evidence="7">
    <location>
        <begin position="34"/>
        <end position="54"/>
    </location>
</feature>
<dbReference type="GO" id="GO:0005415">
    <property type="term" value="F:nucleoside:sodium symporter activity"/>
    <property type="evidence" value="ECO:0007669"/>
    <property type="project" value="TreeGrafter"/>
</dbReference>
<dbReference type="GO" id="GO:0005886">
    <property type="term" value="C:plasma membrane"/>
    <property type="evidence" value="ECO:0007669"/>
    <property type="project" value="UniProtKB-SubCell"/>
</dbReference>
<keyword evidence="5 7" id="KW-1133">Transmembrane helix</keyword>
<dbReference type="Pfam" id="PF01773">
    <property type="entry name" value="Nucleos_tra2_N"/>
    <property type="match status" value="1"/>
</dbReference>
<reference evidence="11 12" key="1">
    <citation type="journal article" date="2021" name="Elife">
        <title>Chloroplast acquisition without the gene transfer in kleptoplastic sea slugs, Plakobranchus ocellatus.</title>
        <authorList>
            <person name="Maeda T."/>
            <person name="Takahashi S."/>
            <person name="Yoshida T."/>
            <person name="Shimamura S."/>
            <person name="Takaki Y."/>
            <person name="Nagai Y."/>
            <person name="Toyoda A."/>
            <person name="Suzuki Y."/>
            <person name="Arimoto A."/>
            <person name="Ishii H."/>
            <person name="Satoh N."/>
            <person name="Nishiyama T."/>
            <person name="Hasebe M."/>
            <person name="Maruyama T."/>
            <person name="Minagawa J."/>
            <person name="Obokata J."/>
            <person name="Shigenobu S."/>
        </authorList>
    </citation>
    <scope>NUCLEOTIDE SEQUENCE [LARGE SCALE GENOMIC DNA]</scope>
</reference>
<keyword evidence="3" id="KW-1003">Cell membrane</keyword>
<evidence type="ECO:0000259" key="9">
    <source>
        <dbReference type="Pfam" id="PF07662"/>
    </source>
</evidence>
<feature type="domain" description="Concentrative nucleoside transporter C-terminal" evidence="9">
    <location>
        <begin position="247"/>
        <end position="492"/>
    </location>
</feature>
<accession>A0AAV4HKY8</accession>
<keyword evidence="12" id="KW-1185">Reference proteome</keyword>
<evidence type="ECO:0000259" key="8">
    <source>
        <dbReference type="Pfam" id="PF01773"/>
    </source>
</evidence>
<feature type="domain" description="Concentrative nucleoside transporter N-terminal" evidence="8">
    <location>
        <begin position="64"/>
        <end position="136"/>
    </location>
</feature>
<keyword evidence="4 7" id="KW-0812">Transmembrane</keyword>
<dbReference type="InterPro" id="IPR002668">
    <property type="entry name" value="CNT_N_dom"/>
</dbReference>
<evidence type="ECO:0000259" key="10">
    <source>
        <dbReference type="Pfam" id="PF07670"/>
    </source>
</evidence>
<dbReference type="Pfam" id="PF07670">
    <property type="entry name" value="Gate"/>
    <property type="match status" value="1"/>
</dbReference>
<dbReference type="Proteomes" id="UP000762676">
    <property type="component" value="Unassembled WGS sequence"/>
</dbReference>
<evidence type="ECO:0000256" key="6">
    <source>
        <dbReference type="ARBA" id="ARBA00023136"/>
    </source>
</evidence>
<evidence type="ECO:0000256" key="1">
    <source>
        <dbReference type="ARBA" id="ARBA00004651"/>
    </source>
</evidence>
<feature type="transmembrane region" description="Helical" evidence="7">
    <location>
        <begin position="60"/>
        <end position="76"/>
    </location>
</feature>
<keyword evidence="6 7" id="KW-0472">Membrane</keyword>
<dbReference type="PANTHER" id="PTHR10590:SF4">
    <property type="entry name" value="SOLUTE CARRIER FAMILY 28 MEMBER 3"/>
    <property type="match status" value="1"/>
</dbReference>
<organism evidence="11 12">
    <name type="scientific">Elysia marginata</name>
    <dbReference type="NCBI Taxonomy" id="1093978"/>
    <lineage>
        <taxon>Eukaryota</taxon>
        <taxon>Metazoa</taxon>
        <taxon>Spiralia</taxon>
        <taxon>Lophotrochozoa</taxon>
        <taxon>Mollusca</taxon>
        <taxon>Gastropoda</taxon>
        <taxon>Heterobranchia</taxon>
        <taxon>Euthyneura</taxon>
        <taxon>Panpulmonata</taxon>
        <taxon>Sacoglossa</taxon>
        <taxon>Placobranchoidea</taxon>
        <taxon>Plakobranchidae</taxon>
        <taxon>Elysia</taxon>
    </lineage>
</organism>
<dbReference type="InterPro" id="IPR008276">
    <property type="entry name" value="C_nuclsd_transpt"/>
</dbReference>
<sequence>MVITWRQFSGRCEWCGQLLSFLTCSARWRLLIRYGLYLAAVVALGAYLCLAVFAKSPQNAQSLLGIFGIVFVCFVLSQKPSKVNWHPVFWGFAIQICFAAITLQSEGGYKVFKWLGDCVIHLLSFSNVGSAFVLGANFATMGLLFEFAGVMIFFGSLIGLLIHYGIIGFLVVKGGHILSLAMDTRPVESLIAVANIFIGMSQAPLLVLPYLPTMSRSELGAMMTCGFASVSGDALAVFISYGAPANHMLIAAIISAPAALAIAKLLMPETGEVGLTMEENISSDVIGRDKSQNALSAASDGALIAVRLVSSAMVNMLAFVSLLSLIDATLAFFGERAGIHGLTFDTICGYLLFPLAYGMGAPYDDCSRVGSLIGLKLFATPVASYIALGKLVNNRKVLENYVNNGNGTWHWEGSDIILEASNTTLIYGVVSQKAEAISTYAMCGFSAFTAIGITLGALTSLCPPRKSEIIKLVIPAFLGGNMASFATGAVAGNYCTHLDSLDFKI</sequence>
<comment type="subcellular location">
    <subcellularLocation>
        <location evidence="1">Cell membrane</location>
        <topology evidence="1">Multi-pass membrane protein</topology>
    </subcellularLocation>
</comment>
<evidence type="ECO:0000256" key="5">
    <source>
        <dbReference type="ARBA" id="ARBA00022989"/>
    </source>
</evidence>
<evidence type="ECO:0000256" key="3">
    <source>
        <dbReference type="ARBA" id="ARBA00022475"/>
    </source>
</evidence>
<evidence type="ECO:0000256" key="2">
    <source>
        <dbReference type="ARBA" id="ARBA00009033"/>
    </source>
</evidence>
<feature type="transmembrane region" description="Helical" evidence="7">
    <location>
        <begin position="247"/>
        <end position="267"/>
    </location>
</feature>
<feature type="transmembrane region" description="Helical" evidence="7">
    <location>
        <begin position="152"/>
        <end position="172"/>
    </location>
</feature>
<feature type="transmembrane region" description="Helical" evidence="7">
    <location>
        <begin position="88"/>
        <end position="105"/>
    </location>
</feature>
<feature type="transmembrane region" description="Helical" evidence="7">
    <location>
        <begin position="125"/>
        <end position="145"/>
    </location>
</feature>
<feature type="transmembrane region" description="Helical" evidence="7">
    <location>
        <begin position="339"/>
        <end position="357"/>
    </location>
</feature>
<feature type="domain" description="Nucleoside transporter/FeoB GTPase Gate" evidence="10">
    <location>
        <begin position="145"/>
        <end position="243"/>
    </location>
</feature>
<gene>
    <name evidence="11" type="ORF">ElyMa_001014900</name>
</gene>
<comment type="caution">
    <text evidence="11">The sequence shown here is derived from an EMBL/GenBank/DDBJ whole genome shotgun (WGS) entry which is preliminary data.</text>
</comment>
<feature type="transmembrane region" description="Helical" evidence="7">
    <location>
        <begin position="437"/>
        <end position="461"/>
    </location>
</feature>
<evidence type="ECO:0000313" key="12">
    <source>
        <dbReference type="Proteomes" id="UP000762676"/>
    </source>
</evidence>
<dbReference type="Pfam" id="PF07662">
    <property type="entry name" value="Nucleos_tra2_C"/>
    <property type="match status" value="1"/>
</dbReference>
<dbReference type="PANTHER" id="PTHR10590">
    <property type="entry name" value="SODIUM/NUCLEOSIDE COTRANSPORTER"/>
    <property type="match status" value="1"/>
</dbReference>
<dbReference type="EMBL" id="BMAT01002063">
    <property type="protein sequence ID" value="GFR98284.1"/>
    <property type="molecule type" value="Genomic_DNA"/>
</dbReference>
<feature type="transmembrane region" description="Helical" evidence="7">
    <location>
        <begin position="192"/>
        <end position="212"/>
    </location>
</feature>
<dbReference type="InterPro" id="IPR011642">
    <property type="entry name" value="Gate_dom"/>
</dbReference>
<name>A0AAV4HKY8_9GAST</name>
<dbReference type="InterPro" id="IPR011657">
    <property type="entry name" value="CNT_C_dom"/>
</dbReference>
<feature type="transmembrane region" description="Helical" evidence="7">
    <location>
        <begin position="312"/>
        <end position="333"/>
    </location>
</feature>
<feature type="transmembrane region" description="Helical" evidence="7">
    <location>
        <begin position="369"/>
        <end position="388"/>
    </location>
</feature>
<comment type="similarity">
    <text evidence="2">Belongs to the concentrative nucleoside transporter (CNT) (TC 2.A.41) family.</text>
</comment>
<evidence type="ECO:0000256" key="7">
    <source>
        <dbReference type="SAM" id="Phobius"/>
    </source>
</evidence>
<dbReference type="AlphaFoldDB" id="A0AAV4HKY8"/>
<evidence type="ECO:0000256" key="4">
    <source>
        <dbReference type="ARBA" id="ARBA00022692"/>
    </source>
</evidence>
<protein>
    <submittedName>
        <fullName evidence="11">Solute carrier family 28 member 3-like</fullName>
    </submittedName>
</protein>